<organism evidence="2 3">
    <name type="scientific">Zasmidium cellare</name>
    <name type="common">Wine cellar mold</name>
    <name type="synonym">Racodium cellare</name>
    <dbReference type="NCBI Taxonomy" id="395010"/>
    <lineage>
        <taxon>Eukaryota</taxon>
        <taxon>Fungi</taxon>
        <taxon>Dikarya</taxon>
        <taxon>Ascomycota</taxon>
        <taxon>Pezizomycotina</taxon>
        <taxon>Dothideomycetes</taxon>
        <taxon>Dothideomycetidae</taxon>
        <taxon>Mycosphaerellales</taxon>
        <taxon>Mycosphaerellaceae</taxon>
        <taxon>Zasmidium</taxon>
    </lineage>
</organism>
<proteinExistence type="predicted"/>
<comment type="caution">
    <text evidence="2">The sequence shown here is derived from an EMBL/GenBank/DDBJ whole genome shotgun (WGS) entry which is preliminary data.</text>
</comment>
<evidence type="ECO:0008006" key="4">
    <source>
        <dbReference type="Google" id="ProtNLM"/>
    </source>
</evidence>
<dbReference type="Proteomes" id="UP001305779">
    <property type="component" value="Unassembled WGS sequence"/>
</dbReference>
<reference evidence="2 3" key="1">
    <citation type="journal article" date="2023" name="G3 (Bethesda)">
        <title>A chromosome-level genome assembly of Zasmidium syzygii isolated from banana leaves.</title>
        <authorList>
            <person name="van Westerhoven A.C."/>
            <person name="Mehrabi R."/>
            <person name="Talebi R."/>
            <person name="Steentjes M.B.F."/>
            <person name="Corcolon B."/>
            <person name="Chong P.A."/>
            <person name="Kema G.H.J."/>
            <person name="Seidl M.F."/>
        </authorList>
    </citation>
    <scope>NUCLEOTIDE SEQUENCE [LARGE SCALE GENOMIC DNA]</scope>
    <source>
        <strain evidence="2 3">P124</strain>
    </source>
</reference>
<dbReference type="EMBL" id="JAXOVC010000006">
    <property type="protein sequence ID" value="KAK4500561.1"/>
    <property type="molecule type" value="Genomic_DNA"/>
</dbReference>
<evidence type="ECO:0000313" key="2">
    <source>
        <dbReference type="EMBL" id="KAK4500561.1"/>
    </source>
</evidence>
<accession>A0ABR0EH37</accession>
<keyword evidence="3" id="KW-1185">Reference proteome</keyword>
<feature type="region of interest" description="Disordered" evidence="1">
    <location>
        <begin position="16"/>
        <end position="43"/>
    </location>
</feature>
<protein>
    <recommendedName>
        <fullName evidence="4">BTB domain-containing protein</fullName>
    </recommendedName>
</protein>
<sequence length="276" mass="31188">MATFYAPNVFTVTPKEPATPVKEEPATEAYVPDLSSPKATQTPHEPFKICKTRLIETSPTFGLSIQAGHLSLPFGPRVVQIFFVWLYFRRLLLAPEHTPYVRTQFTVHVARGFLYDTLDDDDLAQTYLFAHKYSLRTLKNDVMTQLILQHYVADTTVKESAVRAVYNARGADNPFVEVAVMEVARRAWMDERMLPQTLDSYPSALLIDLLKYCASYARATLLHGRAQAPAQLVCHFHEHLDQDEILACREYQLALGLPYAAQVTLINGIFVEVVPS</sequence>
<name>A0ABR0EH37_ZASCE</name>
<evidence type="ECO:0000256" key="1">
    <source>
        <dbReference type="SAM" id="MobiDB-lite"/>
    </source>
</evidence>
<gene>
    <name evidence="2" type="ORF">PRZ48_008750</name>
</gene>
<evidence type="ECO:0000313" key="3">
    <source>
        <dbReference type="Proteomes" id="UP001305779"/>
    </source>
</evidence>